<sequence length="200" mass="23189">MPSLQEHMLRVAAVARLICENLEVPVDKENIIAACLLHDMGNIIKFKLGAFPEFLEPEGLEYWENTQKKFKERYGDSEYLASLKISQEIDVNKRTLELIEAISFVGVLKNALSYDFGKKIVEYCDDRVVPSGVVGLEERFMDLRTRYTHRRKDPSEREAFENAVRKMEKQIFAKCKIKPEDINNETVAPIISELRNFMIK</sequence>
<dbReference type="AlphaFoldDB" id="A0A0G0HUX7"/>
<evidence type="ECO:0000313" key="2">
    <source>
        <dbReference type="EMBL" id="KKQ46077.1"/>
    </source>
</evidence>
<organism evidence="2 3">
    <name type="scientific">Candidatus Yanofskybacteria bacterium GW2011_GWC2_37_9</name>
    <dbReference type="NCBI Taxonomy" id="1619028"/>
    <lineage>
        <taxon>Bacteria</taxon>
        <taxon>Candidatus Yanofskyibacteriota</taxon>
    </lineage>
</organism>
<gene>
    <name evidence="2" type="ORF">US65_C0045G0007</name>
</gene>
<name>A0A0G0HUX7_9BACT</name>
<keyword evidence="2" id="KW-0378">Hydrolase</keyword>
<dbReference type="GO" id="GO:0016787">
    <property type="term" value="F:hydrolase activity"/>
    <property type="evidence" value="ECO:0007669"/>
    <property type="project" value="UniProtKB-KW"/>
</dbReference>
<dbReference type="SUPFAM" id="SSF109604">
    <property type="entry name" value="HD-domain/PDEase-like"/>
    <property type="match status" value="2"/>
</dbReference>
<accession>A0A0G0HUX7</accession>
<dbReference type="Gene3D" id="1.10.3210.10">
    <property type="entry name" value="Hypothetical protein af1432"/>
    <property type="match status" value="1"/>
</dbReference>
<protein>
    <submittedName>
        <fullName evidence="2">Metal dependent phosphohydrolase</fullName>
    </submittedName>
</protein>
<proteinExistence type="predicted"/>
<dbReference type="Proteomes" id="UP000034430">
    <property type="component" value="Unassembled WGS sequence"/>
</dbReference>
<dbReference type="EMBL" id="LBTU01000045">
    <property type="protein sequence ID" value="KKQ46077.1"/>
    <property type="molecule type" value="Genomic_DNA"/>
</dbReference>
<dbReference type="Pfam" id="PF01966">
    <property type="entry name" value="HD"/>
    <property type="match status" value="1"/>
</dbReference>
<comment type="caution">
    <text evidence="2">The sequence shown here is derived from an EMBL/GenBank/DDBJ whole genome shotgun (WGS) entry which is preliminary data.</text>
</comment>
<feature type="domain" description="HD" evidence="1">
    <location>
        <begin position="6"/>
        <end position="44"/>
    </location>
</feature>
<reference evidence="2 3" key="1">
    <citation type="journal article" date="2015" name="Nature">
        <title>rRNA introns, odd ribosomes, and small enigmatic genomes across a large radiation of phyla.</title>
        <authorList>
            <person name="Brown C.T."/>
            <person name="Hug L.A."/>
            <person name="Thomas B.C."/>
            <person name="Sharon I."/>
            <person name="Castelle C.J."/>
            <person name="Singh A."/>
            <person name="Wilkins M.J."/>
            <person name="Williams K.H."/>
            <person name="Banfield J.F."/>
        </authorList>
    </citation>
    <scope>NUCLEOTIDE SEQUENCE [LARGE SCALE GENOMIC DNA]</scope>
</reference>
<dbReference type="InterPro" id="IPR003607">
    <property type="entry name" value="HD/PDEase_dom"/>
</dbReference>
<dbReference type="InterPro" id="IPR006674">
    <property type="entry name" value="HD_domain"/>
</dbReference>
<dbReference type="CDD" id="cd00077">
    <property type="entry name" value="HDc"/>
    <property type="match status" value="1"/>
</dbReference>
<evidence type="ECO:0000259" key="1">
    <source>
        <dbReference type="Pfam" id="PF01966"/>
    </source>
</evidence>
<evidence type="ECO:0000313" key="3">
    <source>
        <dbReference type="Proteomes" id="UP000034430"/>
    </source>
</evidence>